<accession>A0A8K0A1F0</accession>
<dbReference type="FunFam" id="1.20.940.10:FF:000009">
    <property type="entry name" value="Protein transport protein Sec31A"/>
    <property type="match status" value="1"/>
</dbReference>
<evidence type="ECO:0000313" key="4">
    <source>
        <dbReference type="Proteomes" id="UP000838412"/>
    </source>
</evidence>
<feature type="region of interest" description="Disordered" evidence="1">
    <location>
        <begin position="1"/>
        <end position="87"/>
    </location>
</feature>
<dbReference type="PANTHER" id="PTHR18834">
    <property type="entry name" value="STEROID RECEPTOR RNA ACTIVATOR 1"/>
    <property type="match status" value="1"/>
</dbReference>
<feature type="compositionally biased region" description="Polar residues" evidence="1">
    <location>
        <begin position="266"/>
        <end position="284"/>
    </location>
</feature>
<dbReference type="Pfam" id="PF07304">
    <property type="entry name" value="SRA1"/>
    <property type="match status" value="1"/>
</dbReference>
<protein>
    <submittedName>
        <fullName evidence="3">SRA1 protein</fullName>
    </submittedName>
</protein>
<dbReference type="Proteomes" id="UP000838412">
    <property type="component" value="Chromosome 6"/>
</dbReference>
<name>A0A8K0A1F0_BRALA</name>
<dbReference type="PANTHER" id="PTHR18834:SF2">
    <property type="entry name" value="STEROID RECEPTOR RNA ACTIVATOR 1"/>
    <property type="match status" value="1"/>
</dbReference>
<dbReference type="OrthoDB" id="5982138at2759"/>
<feature type="compositionally biased region" description="Polar residues" evidence="1">
    <location>
        <begin position="322"/>
        <end position="339"/>
    </location>
</feature>
<evidence type="ECO:0000256" key="1">
    <source>
        <dbReference type="SAM" id="MobiDB-lite"/>
    </source>
</evidence>
<feature type="compositionally biased region" description="Pro residues" evidence="1">
    <location>
        <begin position="45"/>
        <end position="61"/>
    </location>
</feature>
<dbReference type="InterPro" id="IPR040243">
    <property type="entry name" value="Steroid_recept_RNA_1"/>
</dbReference>
<proteinExistence type="predicted"/>
<feature type="region of interest" description="Disordered" evidence="1">
    <location>
        <begin position="263"/>
        <end position="339"/>
    </location>
</feature>
<feature type="domain" description="SRA1/Sec31" evidence="2">
    <location>
        <begin position="132"/>
        <end position="269"/>
    </location>
</feature>
<evidence type="ECO:0000313" key="3">
    <source>
        <dbReference type="EMBL" id="CAH1267458.1"/>
    </source>
</evidence>
<dbReference type="InterPro" id="IPR009917">
    <property type="entry name" value="SRA1/Sec31"/>
</dbReference>
<reference evidence="3" key="1">
    <citation type="submission" date="2022-01" db="EMBL/GenBank/DDBJ databases">
        <authorList>
            <person name="Braso-Vives M."/>
        </authorList>
    </citation>
    <scope>NUCLEOTIDE SEQUENCE</scope>
</reference>
<dbReference type="EMBL" id="OV696691">
    <property type="protein sequence ID" value="CAH1267458.1"/>
    <property type="molecule type" value="Genomic_DNA"/>
</dbReference>
<keyword evidence="4" id="KW-1185">Reference proteome</keyword>
<gene>
    <name evidence="3" type="primary">SRA1</name>
    <name evidence="3" type="ORF">BLAG_LOCUS20810</name>
</gene>
<dbReference type="Gene3D" id="1.20.940.10">
    <property type="entry name" value="Functional domain of the splicing factor Prp18"/>
    <property type="match status" value="1"/>
</dbReference>
<dbReference type="AlphaFoldDB" id="A0A8K0A1F0"/>
<dbReference type="GO" id="GO:0005634">
    <property type="term" value="C:nucleus"/>
    <property type="evidence" value="ECO:0007669"/>
    <property type="project" value="TreeGrafter"/>
</dbReference>
<dbReference type="GO" id="GO:0006357">
    <property type="term" value="P:regulation of transcription by RNA polymerase II"/>
    <property type="evidence" value="ECO:0007669"/>
    <property type="project" value="InterPro"/>
</dbReference>
<sequence length="339" mass="37088">MAATRPGNPDRGWNDPPMFMYDAQNKAQESPRRALPTKRVAFPQGAPPQPANAPNVPPAIPPTGDVPIRAPPKLSTSPPDSILFTPTDGTVQSGAPVGPVLMPPVTDTALPPPPSLGPTLPVVVNGPLLLNPNSPQVLSTFSDTAKKTPDKAEEMVKERASDDDGDLCRRSMESLRNTLRAVSALGVEQRVSDEVGRRLTMLENMWTTGKLSRPVQVYTDVLASALNDRDCDLAHDMHLKLMMDHVSEVRQWMVGVKRLIQEARNLPQNPSKAETTDTPEAQQTEQNPEMNKEEEEQENAKADETKLDELTISDQTEKETENTSNEIQSIGSPEENSNK</sequence>
<feature type="compositionally biased region" description="Basic and acidic residues" evidence="1">
    <location>
        <begin position="298"/>
        <end position="321"/>
    </location>
</feature>
<evidence type="ECO:0000259" key="2">
    <source>
        <dbReference type="Pfam" id="PF07304"/>
    </source>
</evidence>
<organism evidence="3 4">
    <name type="scientific">Branchiostoma lanceolatum</name>
    <name type="common">Common lancelet</name>
    <name type="synonym">Amphioxus lanceolatum</name>
    <dbReference type="NCBI Taxonomy" id="7740"/>
    <lineage>
        <taxon>Eukaryota</taxon>
        <taxon>Metazoa</taxon>
        <taxon>Chordata</taxon>
        <taxon>Cephalochordata</taxon>
        <taxon>Leptocardii</taxon>
        <taxon>Amphioxiformes</taxon>
        <taxon>Branchiostomatidae</taxon>
        <taxon>Branchiostoma</taxon>
    </lineage>
</organism>
<dbReference type="GO" id="GO:0003713">
    <property type="term" value="F:transcription coactivator activity"/>
    <property type="evidence" value="ECO:0007669"/>
    <property type="project" value="InterPro"/>
</dbReference>